<protein>
    <recommendedName>
        <fullName evidence="4">Big-1 domain-containing protein</fullName>
    </recommendedName>
</protein>
<feature type="signal peptide" evidence="1">
    <location>
        <begin position="1"/>
        <end position="30"/>
    </location>
</feature>
<evidence type="ECO:0000313" key="2">
    <source>
        <dbReference type="EMBL" id="KAA1420063.1"/>
    </source>
</evidence>
<dbReference type="OrthoDB" id="3788785at2"/>
<accession>A0A5Q6RPS3</accession>
<sequence length="241" mass="26273">MNVRVLLRVLVTGVTAAVVVAGLPPGTATAATSGKVVSRSATLYEDCFSHPFSYALSDVGEGWSLTVTLVAASGRVVDRAVVPASEGTSGRGAFRLCASSVRPGTFAVRSHVTWPAEAGRSALALATSRLTLRRPTSKTTITRQPRRPRVGSRLRIRTTVTVARPYGRFPRAGVRVVAQVRRNGAWRRLAPARYTNAKGVATFKVRWRAKSPRKIRVTTVRTRYYERSTSRVVKVRSRGKD</sequence>
<keyword evidence="1" id="KW-0732">Signal</keyword>
<dbReference type="Proteomes" id="UP000307768">
    <property type="component" value="Unassembled WGS sequence"/>
</dbReference>
<gene>
    <name evidence="2" type="ORF">FE697_019485</name>
</gene>
<comment type="caution">
    <text evidence="2">The sequence shown here is derived from an EMBL/GenBank/DDBJ whole genome shotgun (WGS) entry which is preliminary data.</text>
</comment>
<evidence type="ECO:0000256" key="1">
    <source>
        <dbReference type="SAM" id="SignalP"/>
    </source>
</evidence>
<dbReference type="EMBL" id="VDFQ02000006">
    <property type="protein sequence ID" value="KAA1420063.1"/>
    <property type="molecule type" value="Genomic_DNA"/>
</dbReference>
<dbReference type="AlphaFoldDB" id="A0A5Q6RPS3"/>
<reference evidence="2 3" key="1">
    <citation type="submission" date="2019-09" db="EMBL/GenBank/DDBJ databases">
        <title>Mumia zhuanghuii sp. nov. isolated from the intestinal contents of plateau pika (Ochotona curzoniae) in the Qinghai-Tibet plateau of China.</title>
        <authorList>
            <person name="Tian Z."/>
        </authorList>
    </citation>
    <scope>NUCLEOTIDE SEQUENCE [LARGE SCALE GENOMIC DNA]</scope>
    <source>
        <strain evidence="3">350</strain>
    </source>
</reference>
<name>A0A5Q6RPS3_9ACTN</name>
<organism evidence="2 3">
    <name type="scientific">Mumia zhuanghuii</name>
    <dbReference type="NCBI Taxonomy" id="2585211"/>
    <lineage>
        <taxon>Bacteria</taxon>
        <taxon>Bacillati</taxon>
        <taxon>Actinomycetota</taxon>
        <taxon>Actinomycetes</taxon>
        <taxon>Propionibacteriales</taxon>
        <taxon>Nocardioidaceae</taxon>
        <taxon>Mumia</taxon>
    </lineage>
</organism>
<evidence type="ECO:0008006" key="4">
    <source>
        <dbReference type="Google" id="ProtNLM"/>
    </source>
</evidence>
<dbReference type="RefSeq" id="WP_149771287.1">
    <property type="nucleotide sequence ID" value="NZ_VDFQ02000006.1"/>
</dbReference>
<evidence type="ECO:0000313" key="3">
    <source>
        <dbReference type="Proteomes" id="UP000307768"/>
    </source>
</evidence>
<feature type="chain" id="PRO_5024442563" description="Big-1 domain-containing protein" evidence="1">
    <location>
        <begin position="31"/>
        <end position="241"/>
    </location>
</feature>
<proteinExistence type="predicted"/>